<feature type="coiled-coil region" evidence="1">
    <location>
        <begin position="36"/>
        <end position="70"/>
    </location>
</feature>
<name>A0ABP0VB77_9BRYO</name>
<evidence type="ECO:0000256" key="2">
    <source>
        <dbReference type="SAM" id="MobiDB-lite"/>
    </source>
</evidence>
<dbReference type="PANTHER" id="PTHR47232">
    <property type="entry name" value="TRANSDUCIN FAMILY PROTEIN / WD-40 REPEAT FAMILY PROTEIN"/>
    <property type="match status" value="1"/>
</dbReference>
<keyword evidence="4" id="KW-1185">Reference proteome</keyword>
<sequence length="540" mass="59911">MAEVRPVKKARVHEGDHGAEEGLGLVKLVDRRRVDVEKLVTHIAHLEKELKEAQVKLSEAESLLQQIRKRSPPKKDKCEEKVASRGVTTKFPLESNSTVPKESNGAVAKSTWTSSHSSPLKKTWVADEGRTSASVRFNKTERSIASSSHGVAEQHSKLPASSQTYSGRIQDMKPSDKLSGQKKFKVVVPQREHMDLIVNIRSQKKAKKLDVGLPSYIPIQHKRKPRSLVLSPATDHLCATSALDGVVNFWQIKEKGLGLNLSHTVDCISPITRRWPEDLAWHPMGNALFAVYHADGGPQVSIINASKQKPEVQFLNDKPHEKGIINSIQFMPWSNGTQFATAGCDHGVVLWSEKEGSDRCWQPHLLHRVLHSSSVSGVAGIPHKQLVLSSGLDKRLFAVDLAHGKSAFQHTLESKALGVLSNPADFNLFMAQTGTPGQQLRLFDIRVHRTELHAFGWKQEAGDSQSGYISQSWSPDGLYCASGSTDPKIHVFDIRYNSSEPAQTLDAHQKRVFKAAWHPNLPLLLSISSDLFIGLHRIFE</sequence>
<dbReference type="SMART" id="SM00320">
    <property type="entry name" value="WD40"/>
    <property type="match status" value="5"/>
</dbReference>
<evidence type="ECO:0000313" key="3">
    <source>
        <dbReference type="EMBL" id="CAK9251692.1"/>
    </source>
</evidence>
<dbReference type="PANTHER" id="PTHR47232:SF1">
    <property type="entry name" value="TRANSDUCIN FAMILY PROTEIN _ WD-40 REPEAT FAMILY PROTEIN"/>
    <property type="match status" value="1"/>
</dbReference>
<organism evidence="3 4">
    <name type="scientific">Sphagnum jensenii</name>
    <dbReference type="NCBI Taxonomy" id="128206"/>
    <lineage>
        <taxon>Eukaryota</taxon>
        <taxon>Viridiplantae</taxon>
        <taxon>Streptophyta</taxon>
        <taxon>Embryophyta</taxon>
        <taxon>Bryophyta</taxon>
        <taxon>Sphagnophytina</taxon>
        <taxon>Sphagnopsida</taxon>
        <taxon>Sphagnales</taxon>
        <taxon>Sphagnaceae</taxon>
        <taxon>Sphagnum</taxon>
    </lineage>
</organism>
<dbReference type="Proteomes" id="UP001497444">
    <property type="component" value="Unassembled WGS sequence"/>
</dbReference>
<accession>A0ABP0VB77</accession>
<feature type="region of interest" description="Disordered" evidence="2">
    <location>
        <begin position="144"/>
        <end position="181"/>
    </location>
</feature>
<reference evidence="3" key="1">
    <citation type="submission" date="2024-02" db="EMBL/GenBank/DDBJ databases">
        <authorList>
            <consortium name="ELIXIR-Norway"/>
            <consortium name="Elixir Norway"/>
        </authorList>
    </citation>
    <scope>NUCLEOTIDE SEQUENCE</scope>
</reference>
<dbReference type="SUPFAM" id="SSF50978">
    <property type="entry name" value="WD40 repeat-like"/>
    <property type="match status" value="1"/>
</dbReference>
<dbReference type="InterPro" id="IPR036322">
    <property type="entry name" value="WD40_repeat_dom_sf"/>
</dbReference>
<dbReference type="EMBL" id="CAXAQS010000455">
    <property type="protein sequence ID" value="CAK9251692.1"/>
    <property type="molecule type" value="Genomic_DNA"/>
</dbReference>
<feature type="region of interest" description="Disordered" evidence="2">
    <location>
        <begin position="92"/>
        <end position="114"/>
    </location>
</feature>
<protein>
    <recommendedName>
        <fullName evidence="5">Transducin/WD40 repeat-like superfamily protein</fullName>
    </recommendedName>
</protein>
<proteinExistence type="predicted"/>
<dbReference type="Gene3D" id="2.130.10.10">
    <property type="entry name" value="YVTN repeat-like/Quinoprotein amine dehydrogenase"/>
    <property type="match status" value="2"/>
</dbReference>
<comment type="caution">
    <text evidence="3">The sequence shown here is derived from an EMBL/GenBank/DDBJ whole genome shotgun (WGS) entry which is preliminary data.</text>
</comment>
<evidence type="ECO:0008006" key="5">
    <source>
        <dbReference type="Google" id="ProtNLM"/>
    </source>
</evidence>
<evidence type="ECO:0000256" key="1">
    <source>
        <dbReference type="SAM" id="Coils"/>
    </source>
</evidence>
<dbReference type="Pfam" id="PF00400">
    <property type="entry name" value="WD40"/>
    <property type="match status" value="1"/>
</dbReference>
<evidence type="ECO:0000313" key="4">
    <source>
        <dbReference type="Proteomes" id="UP001497444"/>
    </source>
</evidence>
<dbReference type="InterPro" id="IPR015943">
    <property type="entry name" value="WD40/YVTN_repeat-like_dom_sf"/>
</dbReference>
<dbReference type="InterPro" id="IPR001680">
    <property type="entry name" value="WD40_rpt"/>
</dbReference>
<gene>
    <name evidence="3" type="ORF">CSSPJE1EN1_LOCUS27070</name>
</gene>
<keyword evidence="1" id="KW-0175">Coiled coil</keyword>